<gene>
    <name evidence="1" type="ORF">BpHYR1_006401</name>
</gene>
<evidence type="ECO:0000313" key="1">
    <source>
        <dbReference type="EMBL" id="RNA07717.1"/>
    </source>
</evidence>
<dbReference type="AlphaFoldDB" id="A0A3M7Q8D5"/>
<dbReference type="EMBL" id="REGN01006956">
    <property type="protein sequence ID" value="RNA07717.1"/>
    <property type="molecule type" value="Genomic_DNA"/>
</dbReference>
<protein>
    <submittedName>
        <fullName evidence="1">Uncharacterized protein</fullName>
    </submittedName>
</protein>
<dbReference type="Proteomes" id="UP000276133">
    <property type="component" value="Unassembled WGS sequence"/>
</dbReference>
<feature type="non-terminal residue" evidence="1">
    <location>
        <position position="1"/>
    </location>
</feature>
<name>A0A3M7Q8D5_BRAPC</name>
<accession>A0A3M7Q8D5</accession>
<proteinExistence type="predicted"/>
<reference evidence="1 2" key="1">
    <citation type="journal article" date="2018" name="Sci. Rep.">
        <title>Genomic signatures of local adaptation to the degree of environmental predictability in rotifers.</title>
        <authorList>
            <person name="Franch-Gras L."/>
            <person name="Hahn C."/>
            <person name="Garcia-Roger E.M."/>
            <person name="Carmona M.J."/>
            <person name="Serra M."/>
            <person name="Gomez A."/>
        </authorList>
    </citation>
    <scope>NUCLEOTIDE SEQUENCE [LARGE SCALE GENOMIC DNA]</scope>
    <source>
        <strain evidence="1">HYR1</strain>
    </source>
</reference>
<evidence type="ECO:0000313" key="2">
    <source>
        <dbReference type="Proteomes" id="UP000276133"/>
    </source>
</evidence>
<sequence>FCINNFSRVVNAWNKLPTEVNKLIIKQLSGFREHRQTRDGNLKFMLNIFCIEACLLYKSKIVKDLTLHLVGPLIKVDKKNAINNSFKTKNIEVIKGAKNPKTIYKLNMLIKLIVTQLKKSLETERSLRLLNIIDKL</sequence>
<keyword evidence="2" id="KW-1185">Reference proteome</keyword>
<organism evidence="1 2">
    <name type="scientific">Brachionus plicatilis</name>
    <name type="common">Marine rotifer</name>
    <name type="synonym">Brachionus muelleri</name>
    <dbReference type="NCBI Taxonomy" id="10195"/>
    <lineage>
        <taxon>Eukaryota</taxon>
        <taxon>Metazoa</taxon>
        <taxon>Spiralia</taxon>
        <taxon>Gnathifera</taxon>
        <taxon>Rotifera</taxon>
        <taxon>Eurotatoria</taxon>
        <taxon>Monogononta</taxon>
        <taxon>Pseudotrocha</taxon>
        <taxon>Ploima</taxon>
        <taxon>Brachionidae</taxon>
        <taxon>Brachionus</taxon>
    </lineage>
</organism>
<comment type="caution">
    <text evidence="1">The sequence shown here is derived from an EMBL/GenBank/DDBJ whole genome shotgun (WGS) entry which is preliminary data.</text>
</comment>